<evidence type="ECO:0000256" key="2">
    <source>
        <dbReference type="SAM" id="Phobius"/>
    </source>
</evidence>
<dbReference type="OrthoDB" id="2537459at2759"/>
<reference evidence="5 6" key="1">
    <citation type="submission" date="2017-10" db="EMBL/GenBank/DDBJ databases">
        <title>Development of genomic resources for the powdery mildew, Erysiphe pulchra.</title>
        <authorList>
            <person name="Wadl P.A."/>
            <person name="Mack B.M."/>
            <person name="Moore G."/>
            <person name="Beltz S.B."/>
        </authorList>
    </citation>
    <scope>NUCLEOTIDE SEQUENCE [LARGE SCALE GENOMIC DNA]</scope>
    <source>
        <strain evidence="5">Cflorida</strain>
    </source>
</reference>
<dbReference type="SMART" id="SM00321">
    <property type="entry name" value="WSC"/>
    <property type="match status" value="1"/>
</dbReference>
<sequence length="342" mass="36771">MLISFGSRYYLRSSLLVFMSLLLGTSRAKTSFCSEINTSDGNSNSSVYQSNGLCTDFCIQNYAFAILQDQDCWCSNYIPASTTTGCTLNCPGYPFEKCGGDDLYGYIALGRVSPSGTIGEIPPSQTPITSTSQQTSSTPSITTSVTSLTWTPTPITSIKTISGSGLTVTVTPTALPTITTSTPMSQSDGKNGLTTGAAVALTAGLVILVAVFCSIIYLYLRKRRENSLQGVESLGDRGGSSAGFGGQIPSRTMSENSRYVLGTDGRRVVDAWEFKDENGPIKSRLVPVDPRLDPFSPVYQTGDNKSRDSVNTLRDDFDYSRRVHGGHRGPILRAMNPDLDDE</sequence>
<organism evidence="5 6">
    <name type="scientific">Erysiphe pulchra</name>
    <dbReference type="NCBI Taxonomy" id="225359"/>
    <lineage>
        <taxon>Eukaryota</taxon>
        <taxon>Fungi</taxon>
        <taxon>Dikarya</taxon>
        <taxon>Ascomycota</taxon>
        <taxon>Pezizomycotina</taxon>
        <taxon>Leotiomycetes</taxon>
        <taxon>Erysiphales</taxon>
        <taxon>Erysiphaceae</taxon>
        <taxon>Erysiphe</taxon>
    </lineage>
</organism>
<evidence type="ECO:0000313" key="5">
    <source>
        <dbReference type="EMBL" id="POS84394.1"/>
    </source>
</evidence>
<comment type="caution">
    <text evidence="5">The sequence shown here is derived from an EMBL/GenBank/DDBJ whole genome shotgun (WGS) entry which is preliminary data.</text>
</comment>
<feature type="non-terminal residue" evidence="5">
    <location>
        <position position="342"/>
    </location>
</feature>
<keyword evidence="2" id="KW-0472">Membrane</keyword>
<dbReference type="PROSITE" id="PS51212">
    <property type="entry name" value="WSC"/>
    <property type="match status" value="1"/>
</dbReference>
<dbReference type="STRING" id="225359.A0A2S4PQV4"/>
<feature type="transmembrane region" description="Helical" evidence="2">
    <location>
        <begin position="197"/>
        <end position="220"/>
    </location>
</feature>
<dbReference type="InterPro" id="IPR002889">
    <property type="entry name" value="WSC_carb-bd"/>
</dbReference>
<dbReference type="Pfam" id="PF01822">
    <property type="entry name" value="WSC"/>
    <property type="match status" value="1"/>
</dbReference>
<evidence type="ECO:0000256" key="3">
    <source>
        <dbReference type="SAM" id="SignalP"/>
    </source>
</evidence>
<feature type="chain" id="PRO_5015640672" description="WSC domain-containing protein" evidence="3">
    <location>
        <begin position="29"/>
        <end position="342"/>
    </location>
</feature>
<dbReference type="EMBL" id="PEDP01001038">
    <property type="protein sequence ID" value="POS84394.1"/>
    <property type="molecule type" value="Genomic_DNA"/>
</dbReference>
<protein>
    <recommendedName>
        <fullName evidence="4">WSC domain-containing protein</fullName>
    </recommendedName>
</protein>
<dbReference type="Proteomes" id="UP000237438">
    <property type="component" value="Unassembled WGS sequence"/>
</dbReference>
<proteinExistence type="predicted"/>
<keyword evidence="2" id="KW-1133">Transmembrane helix</keyword>
<name>A0A2S4PQV4_9PEZI</name>
<evidence type="ECO:0000259" key="4">
    <source>
        <dbReference type="PROSITE" id="PS51212"/>
    </source>
</evidence>
<keyword evidence="3" id="KW-0732">Signal</keyword>
<feature type="signal peptide" evidence="3">
    <location>
        <begin position="1"/>
        <end position="28"/>
    </location>
</feature>
<feature type="region of interest" description="Disordered" evidence="1">
    <location>
        <begin position="125"/>
        <end position="145"/>
    </location>
</feature>
<keyword evidence="6" id="KW-1185">Reference proteome</keyword>
<feature type="domain" description="WSC" evidence="4">
    <location>
        <begin position="27"/>
        <end position="110"/>
    </location>
</feature>
<evidence type="ECO:0000313" key="6">
    <source>
        <dbReference type="Proteomes" id="UP000237438"/>
    </source>
</evidence>
<keyword evidence="2" id="KW-0812">Transmembrane</keyword>
<dbReference type="AlphaFoldDB" id="A0A2S4PQV4"/>
<evidence type="ECO:0000256" key="1">
    <source>
        <dbReference type="SAM" id="MobiDB-lite"/>
    </source>
</evidence>
<gene>
    <name evidence="5" type="ORF">EPUL_004425</name>
</gene>
<accession>A0A2S4PQV4</accession>